<dbReference type="PANTHER" id="PTHR36805:SF7">
    <property type="entry name" value="AGENET DOMAIN-CONTAINING PROTEIN"/>
    <property type="match status" value="1"/>
</dbReference>
<dbReference type="PANTHER" id="PTHR36805">
    <property type="entry name" value="AGENET DOMAIN-CONTAINING PROTEIN"/>
    <property type="match status" value="1"/>
</dbReference>
<sequence length="285" mass="31052">MEIEDGHVMVDGVKMIELFPPPFGEGLSYEASCKDLRPSLDWSSQHGWTVPGSEDCRSCGRIVKPVNQGSSAKVTIHEERKECDASVSSGISTSRLPPPDRAKLLGKSLLSKTACMETQPMKSTTSCMETQPVESTTACAETQPMESSTACMKTQPVKSTAACVDIQAVEKNKSLHVTDDGIAKTSCSDSISSLRFGVASAEVAGDTAEKDSHHNRGPSKKMRTDRSIMLNSMSCDTIEAAIVHLEELVNRVKWMKDILKFGMPLPDSVQPSWKFVEHRSSSLQK</sequence>
<evidence type="ECO:0000256" key="1">
    <source>
        <dbReference type="SAM" id="MobiDB-lite"/>
    </source>
</evidence>
<protein>
    <submittedName>
        <fullName evidence="2">Uncharacterized protein</fullName>
    </submittedName>
</protein>
<evidence type="ECO:0000313" key="3">
    <source>
        <dbReference type="Proteomes" id="UP000008311"/>
    </source>
</evidence>
<accession>B9SIS9</accession>
<reference evidence="3" key="1">
    <citation type="journal article" date="2010" name="Nat. Biotechnol.">
        <title>Draft genome sequence of the oilseed species Ricinus communis.</title>
        <authorList>
            <person name="Chan A.P."/>
            <person name="Crabtree J."/>
            <person name="Zhao Q."/>
            <person name="Lorenzi H."/>
            <person name="Orvis J."/>
            <person name="Puiu D."/>
            <person name="Melake-Berhan A."/>
            <person name="Jones K.M."/>
            <person name="Redman J."/>
            <person name="Chen G."/>
            <person name="Cahoon E.B."/>
            <person name="Gedil M."/>
            <person name="Stanke M."/>
            <person name="Haas B.J."/>
            <person name="Wortman J.R."/>
            <person name="Fraser-Liggett C.M."/>
            <person name="Ravel J."/>
            <person name="Rabinowicz P.D."/>
        </authorList>
    </citation>
    <scope>NUCLEOTIDE SEQUENCE [LARGE SCALE GENOMIC DNA]</scope>
    <source>
        <strain evidence="3">cv. Hale</strain>
    </source>
</reference>
<feature type="region of interest" description="Disordered" evidence="1">
    <location>
        <begin position="204"/>
        <end position="225"/>
    </location>
</feature>
<proteinExistence type="predicted"/>
<keyword evidence="3" id="KW-1185">Reference proteome</keyword>
<dbReference type="STRING" id="3988.B9SIS9"/>
<name>B9SIS9_RICCO</name>
<organism evidence="2 3">
    <name type="scientific">Ricinus communis</name>
    <name type="common">Castor bean</name>
    <dbReference type="NCBI Taxonomy" id="3988"/>
    <lineage>
        <taxon>Eukaryota</taxon>
        <taxon>Viridiplantae</taxon>
        <taxon>Streptophyta</taxon>
        <taxon>Embryophyta</taxon>
        <taxon>Tracheophyta</taxon>
        <taxon>Spermatophyta</taxon>
        <taxon>Magnoliopsida</taxon>
        <taxon>eudicotyledons</taxon>
        <taxon>Gunneridae</taxon>
        <taxon>Pentapetalae</taxon>
        <taxon>rosids</taxon>
        <taxon>fabids</taxon>
        <taxon>Malpighiales</taxon>
        <taxon>Euphorbiaceae</taxon>
        <taxon>Acalyphoideae</taxon>
        <taxon>Acalypheae</taxon>
        <taxon>Ricinus</taxon>
    </lineage>
</organism>
<dbReference type="Proteomes" id="UP000008311">
    <property type="component" value="Unassembled WGS sequence"/>
</dbReference>
<dbReference type="AlphaFoldDB" id="B9SIS9"/>
<gene>
    <name evidence="2" type="ORF">RCOM_0540750</name>
</gene>
<dbReference type="EMBL" id="EQ973976">
    <property type="protein sequence ID" value="EEF36502.1"/>
    <property type="molecule type" value="Genomic_DNA"/>
</dbReference>
<evidence type="ECO:0000313" key="2">
    <source>
        <dbReference type="EMBL" id="EEF36502.1"/>
    </source>
</evidence>
<dbReference type="eggNOG" id="ENOG502QWQ5">
    <property type="taxonomic scope" value="Eukaryota"/>
</dbReference>
<dbReference type="InParanoid" id="B9SIS9"/>